<organism evidence="2 3">
    <name type="scientific">Shackletoniella antarctica</name>
    <dbReference type="NCBI Taxonomy" id="268115"/>
    <lineage>
        <taxon>Bacteria</taxon>
        <taxon>Bacillati</taxon>
        <taxon>Cyanobacteriota</taxon>
        <taxon>Cyanophyceae</taxon>
        <taxon>Oculatellales</taxon>
        <taxon>Oculatellaceae</taxon>
        <taxon>Shackletoniella</taxon>
    </lineage>
</organism>
<reference evidence="3" key="1">
    <citation type="submission" date="2018-04" db="EMBL/GenBank/DDBJ databases">
        <authorList>
            <person name="Cornet L."/>
        </authorList>
    </citation>
    <scope>NUCLEOTIDE SEQUENCE [LARGE SCALE GENOMIC DNA]</scope>
</reference>
<accession>A0A2W4XR79</accession>
<dbReference type="PANTHER" id="PTHR47380">
    <property type="entry name" value="OS02G0533000 PROTEIN"/>
    <property type="match status" value="1"/>
</dbReference>
<sequence length="433" mass="48132">MAQTKTITQAVERLGYRVTVGDVAAEAGLPVLEAQQGVLALATEAQAHLQVSESGEIAYVFPKNLQAVLWSKSWRLRWQSNWEKVWRVLFYLIRISFGVLLILSLVLIVVAITLLAVAASSANQQGDNRRRGGGGGMIFLPRMWIGSSPFRMFEPPGRRRVQPRTPSEMNFLEAVFSFLFGDGDPNADLDERRWQSVAQVIQANDGAVVAEQITPFLSDLGEGWDKDLEDFMVPVLSRFNGMPQVSPQGGIVYQFPELQVTAKAQRQVSAPRFLQELPRKFSQATSGQIMGAIGLGSANLIGALVLRSMLQDPELVAQAGSLVGFVSSIFWVLLGYGSAFLALPLGRYFWVQRQNSRIEARNADREQRAEGLKQLTDDQREKLAFAQTLTAQTVLGTDDLAYTTEADLTEQEIAQKDKIDTEWQRLLEQREGK</sequence>
<comment type="caution">
    <text evidence="2">The sequence shown here is derived from an EMBL/GenBank/DDBJ whole genome shotgun (WGS) entry which is preliminary data.</text>
</comment>
<dbReference type="PANTHER" id="PTHR47380:SF4">
    <property type="entry name" value="OS02G0533000 PROTEIN"/>
    <property type="match status" value="1"/>
</dbReference>
<evidence type="ECO:0000313" key="3">
    <source>
        <dbReference type="Proteomes" id="UP000249081"/>
    </source>
</evidence>
<proteinExistence type="predicted"/>
<evidence type="ECO:0000256" key="1">
    <source>
        <dbReference type="SAM" id="Phobius"/>
    </source>
</evidence>
<dbReference type="InterPro" id="IPR044200">
    <property type="entry name" value="At5g03900-like"/>
</dbReference>
<dbReference type="Proteomes" id="UP000249081">
    <property type="component" value="Unassembled WGS sequence"/>
</dbReference>
<name>A0A2W4XR79_9CYAN</name>
<dbReference type="EMBL" id="QBMN01000128">
    <property type="protein sequence ID" value="PZO37115.1"/>
    <property type="molecule type" value="Genomic_DNA"/>
</dbReference>
<reference evidence="2 3" key="2">
    <citation type="submission" date="2018-06" db="EMBL/GenBank/DDBJ databases">
        <title>Metagenomic assembly of (sub)arctic Cyanobacteria and their associated microbiome from non-axenic cultures.</title>
        <authorList>
            <person name="Baurain D."/>
        </authorList>
    </citation>
    <scope>NUCLEOTIDE SEQUENCE [LARGE SCALE GENOMIC DNA]</scope>
    <source>
        <strain evidence="2">ULC041bin1</strain>
    </source>
</reference>
<keyword evidence="1" id="KW-1133">Transmembrane helix</keyword>
<keyword evidence="1" id="KW-0812">Transmembrane</keyword>
<evidence type="ECO:0000313" key="2">
    <source>
        <dbReference type="EMBL" id="PZO37115.1"/>
    </source>
</evidence>
<dbReference type="AlphaFoldDB" id="A0A2W4XR79"/>
<feature type="transmembrane region" description="Helical" evidence="1">
    <location>
        <begin position="322"/>
        <end position="343"/>
    </location>
</feature>
<feature type="transmembrane region" description="Helical" evidence="1">
    <location>
        <begin position="289"/>
        <end position="310"/>
    </location>
</feature>
<keyword evidence="1" id="KW-0472">Membrane</keyword>
<protein>
    <submittedName>
        <fullName evidence="2">Uncharacterized protein</fullName>
    </submittedName>
</protein>
<feature type="transmembrane region" description="Helical" evidence="1">
    <location>
        <begin position="88"/>
        <end position="121"/>
    </location>
</feature>
<gene>
    <name evidence="2" type="ORF">DCF17_16360</name>
</gene>